<evidence type="ECO:0000256" key="1">
    <source>
        <dbReference type="SAM" id="MobiDB-lite"/>
    </source>
</evidence>
<proteinExistence type="predicted"/>
<reference evidence="3" key="1">
    <citation type="submission" date="2022-06" db="EMBL/GenBank/DDBJ databases">
        <title>Genome Sequence of Candolleomyces eurysporus.</title>
        <authorList>
            <person name="Buettner E."/>
        </authorList>
    </citation>
    <scope>NUCLEOTIDE SEQUENCE</scope>
    <source>
        <strain evidence="3">VTCC 930004</strain>
    </source>
</reference>
<feature type="compositionally biased region" description="Basic and acidic residues" evidence="1">
    <location>
        <begin position="83"/>
        <end position="94"/>
    </location>
</feature>
<dbReference type="Proteomes" id="UP001140091">
    <property type="component" value="Unassembled WGS sequence"/>
</dbReference>
<feature type="compositionally biased region" description="Acidic residues" evidence="1">
    <location>
        <begin position="280"/>
        <end position="300"/>
    </location>
</feature>
<feature type="compositionally biased region" description="Polar residues" evidence="1">
    <location>
        <begin position="165"/>
        <end position="174"/>
    </location>
</feature>
<evidence type="ECO:0000313" key="3">
    <source>
        <dbReference type="EMBL" id="KAJ2930106.1"/>
    </source>
</evidence>
<dbReference type="InterPro" id="IPR024983">
    <property type="entry name" value="CHAT_dom"/>
</dbReference>
<gene>
    <name evidence="3" type="ORF">H1R20_g6978</name>
</gene>
<feature type="domain" description="CHAT" evidence="2">
    <location>
        <begin position="4"/>
        <end position="70"/>
    </location>
</feature>
<feature type="compositionally biased region" description="Acidic residues" evidence="1">
    <location>
        <begin position="306"/>
        <end position="325"/>
    </location>
</feature>
<feature type="compositionally biased region" description="Basic and acidic residues" evidence="1">
    <location>
        <begin position="175"/>
        <end position="222"/>
    </location>
</feature>
<evidence type="ECO:0000313" key="4">
    <source>
        <dbReference type="Proteomes" id="UP001140091"/>
    </source>
</evidence>
<feature type="compositionally biased region" description="Basic and acidic residues" evidence="1">
    <location>
        <begin position="359"/>
        <end position="375"/>
    </location>
</feature>
<feature type="compositionally biased region" description="Pro residues" evidence="1">
    <location>
        <begin position="390"/>
        <end position="400"/>
    </location>
</feature>
<feature type="compositionally biased region" description="Acidic residues" evidence="1">
    <location>
        <begin position="234"/>
        <end position="247"/>
    </location>
</feature>
<dbReference type="EMBL" id="JANBPK010000849">
    <property type="protein sequence ID" value="KAJ2930106.1"/>
    <property type="molecule type" value="Genomic_DNA"/>
</dbReference>
<accession>A0A9W8J817</accession>
<dbReference type="AlphaFoldDB" id="A0A9W8J817"/>
<comment type="caution">
    <text evidence="3">The sequence shown here is derived from an EMBL/GenBank/DDBJ whole genome shotgun (WGS) entry which is preliminary data.</text>
</comment>
<keyword evidence="4" id="KW-1185">Reference proteome</keyword>
<protein>
    <recommendedName>
        <fullName evidence="2">CHAT domain-containing protein</fullName>
    </recommendedName>
</protein>
<feature type="compositionally biased region" description="Basic and acidic residues" evidence="1">
    <location>
        <begin position="269"/>
        <end position="279"/>
    </location>
</feature>
<dbReference type="Pfam" id="PF12770">
    <property type="entry name" value="CHAT"/>
    <property type="match status" value="1"/>
</dbReference>
<feature type="non-terminal residue" evidence="3">
    <location>
        <position position="452"/>
    </location>
</feature>
<feature type="compositionally biased region" description="Acidic residues" evidence="1">
    <location>
        <begin position="254"/>
        <end position="268"/>
    </location>
</feature>
<sequence>MQKDLKNADLAFLSACQTSAGEQKLSEEAVHLAAGMLAAGYRRVVATMWAIGDRHAPEVAKDFYDYLFAHQLLRRTVLAGPDCKERRKEEKEGDGPSNVAYRPAQSPSDPAKFGSSRQAPGHSHLDGTTSFTQEAKPERYNMPRKRRDPSPSSSSSDNEAPEAVTLTQSKQNIQQREHVLRQARLSVKEKQKEKNRELDKKLKERAEVNRNVQDKRKGEGKRTKGKTAKRKKDEEEEVLEDFLDDGFGEGVDFGSEDEDEDYGDIDPELEARMLKAMRDAEEEDGSEDSEFGDKDDEGTEDGQGVDSEDGEEESVEDDEEDEDDEKGPPKTTHLPDELFQSAFQQTQPLVPLKSKFKKSSMEPSRKRRQTREPKELSASSKKIRLLPNPSLQPAPNPPSTMPSKKVNKFLDRSLALKGRASKPKLGWERRPANIGLLRSTNGPAAHFVRNNS</sequence>
<evidence type="ECO:0000259" key="2">
    <source>
        <dbReference type="Pfam" id="PF12770"/>
    </source>
</evidence>
<name>A0A9W8J817_9AGAR</name>
<dbReference type="OrthoDB" id="3253399at2759"/>
<organism evidence="3 4">
    <name type="scientific">Candolleomyces eurysporus</name>
    <dbReference type="NCBI Taxonomy" id="2828524"/>
    <lineage>
        <taxon>Eukaryota</taxon>
        <taxon>Fungi</taxon>
        <taxon>Dikarya</taxon>
        <taxon>Basidiomycota</taxon>
        <taxon>Agaricomycotina</taxon>
        <taxon>Agaricomycetes</taxon>
        <taxon>Agaricomycetidae</taxon>
        <taxon>Agaricales</taxon>
        <taxon>Agaricineae</taxon>
        <taxon>Psathyrellaceae</taxon>
        <taxon>Candolleomyces</taxon>
    </lineage>
</organism>
<feature type="region of interest" description="Disordered" evidence="1">
    <location>
        <begin position="83"/>
        <end position="403"/>
    </location>
</feature>